<dbReference type="RefSeq" id="XP_003654586.1">
    <property type="nucleotide sequence ID" value="XM_003654538.1"/>
</dbReference>
<name>G2R8N4_THETT</name>
<dbReference type="HOGENOM" id="CLU_2098516_0_0_1"/>
<keyword evidence="3" id="KW-1185">Reference proteome</keyword>
<evidence type="ECO:0000313" key="3">
    <source>
        <dbReference type="Proteomes" id="UP000008181"/>
    </source>
</evidence>
<dbReference type="GeneID" id="11518366"/>
<evidence type="ECO:0000313" key="2">
    <source>
        <dbReference type="EMBL" id="AEO68250.1"/>
    </source>
</evidence>
<keyword evidence="1" id="KW-0472">Membrane</keyword>
<dbReference type="EMBL" id="CP003011">
    <property type="protein sequence ID" value="AEO68250.1"/>
    <property type="molecule type" value="Genomic_DNA"/>
</dbReference>
<dbReference type="KEGG" id="ttt:THITE_2130005"/>
<keyword evidence="1" id="KW-1133">Transmembrane helix</keyword>
<feature type="transmembrane region" description="Helical" evidence="1">
    <location>
        <begin position="12"/>
        <end position="34"/>
    </location>
</feature>
<sequence>MAAEWQGVNGPMLLGVSWGLTVLATIIHSLRVCLKLSTGRHLSWDDWILTAGLGSRRNRVTTPPVKMSRPARLDCRSGPIELILRLSSRATVTITAIVWTKTAFAFTLFRAYLGRY</sequence>
<organism evidence="2 3">
    <name type="scientific">Thermothielavioides terrestris (strain ATCC 38088 / NRRL 8126)</name>
    <name type="common">Thielavia terrestris</name>
    <dbReference type="NCBI Taxonomy" id="578455"/>
    <lineage>
        <taxon>Eukaryota</taxon>
        <taxon>Fungi</taxon>
        <taxon>Dikarya</taxon>
        <taxon>Ascomycota</taxon>
        <taxon>Pezizomycotina</taxon>
        <taxon>Sordariomycetes</taxon>
        <taxon>Sordariomycetidae</taxon>
        <taxon>Sordariales</taxon>
        <taxon>Chaetomiaceae</taxon>
        <taxon>Thermothielavioides</taxon>
        <taxon>Thermothielavioides terrestris</taxon>
    </lineage>
</organism>
<feature type="transmembrane region" description="Helical" evidence="1">
    <location>
        <begin position="92"/>
        <end position="113"/>
    </location>
</feature>
<proteinExistence type="predicted"/>
<keyword evidence="1" id="KW-0812">Transmembrane</keyword>
<accession>G2R8N4</accession>
<protein>
    <submittedName>
        <fullName evidence="2">Uncharacterized protein</fullName>
    </submittedName>
</protein>
<evidence type="ECO:0000256" key="1">
    <source>
        <dbReference type="SAM" id="Phobius"/>
    </source>
</evidence>
<dbReference type="Proteomes" id="UP000008181">
    <property type="component" value="Chromosome 3"/>
</dbReference>
<gene>
    <name evidence="2" type="ORF">THITE_2130005</name>
</gene>
<dbReference type="AlphaFoldDB" id="G2R8N4"/>
<reference evidence="2 3" key="1">
    <citation type="journal article" date="2011" name="Nat. Biotechnol.">
        <title>Comparative genomic analysis of the thermophilic biomass-degrading fungi Myceliophthora thermophila and Thielavia terrestris.</title>
        <authorList>
            <person name="Berka R.M."/>
            <person name="Grigoriev I.V."/>
            <person name="Otillar R."/>
            <person name="Salamov A."/>
            <person name="Grimwood J."/>
            <person name="Reid I."/>
            <person name="Ishmael N."/>
            <person name="John T."/>
            <person name="Darmond C."/>
            <person name="Moisan M.-C."/>
            <person name="Henrissat B."/>
            <person name="Coutinho P.M."/>
            <person name="Lombard V."/>
            <person name="Natvig D.O."/>
            <person name="Lindquist E."/>
            <person name="Schmutz J."/>
            <person name="Lucas S."/>
            <person name="Harris P."/>
            <person name="Powlowski J."/>
            <person name="Bellemare A."/>
            <person name="Taylor D."/>
            <person name="Butler G."/>
            <person name="de Vries R.P."/>
            <person name="Allijn I.E."/>
            <person name="van den Brink J."/>
            <person name="Ushinsky S."/>
            <person name="Storms R."/>
            <person name="Powell A.J."/>
            <person name="Paulsen I.T."/>
            <person name="Elbourne L.D.H."/>
            <person name="Baker S.E."/>
            <person name="Magnuson J."/>
            <person name="LaBoissiere S."/>
            <person name="Clutterbuck A.J."/>
            <person name="Martinez D."/>
            <person name="Wogulis M."/>
            <person name="de Leon A.L."/>
            <person name="Rey M.W."/>
            <person name="Tsang A."/>
        </authorList>
    </citation>
    <scope>NUCLEOTIDE SEQUENCE [LARGE SCALE GENOMIC DNA]</scope>
    <source>
        <strain evidence="3">ATCC 38088 / NRRL 8126</strain>
    </source>
</reference>